<reference evidence="3" key="1">
    <citation type="submission" date="2016-06" db="UniProtKB">
        <authorList>
            <consortium name="WormBaseParasite"/>
        </authorList>
    </citation>
    <scope>IDENTIFICATION</scope>
</reference>
<organism evidence="3">
    <name type="scientific">Soboliphyme baturini</name>
    <dbReference type="NCBI Taxonomy" id="241478"/>
    <lineage>
        <taxon>Eukaryota</taxon>
        <taxon>Metazoa</taxon>
        <taxon>Ecdysozoa</taxon>
        <taxon>Nematoda</taxon>
        <taxon>Enoplea</taxon>
        <taxon>Dorylaimia</taxon>
        <taxon>Dioctophymatida</taxon>
        <taxon>Dioctophymatoidea</taxon>
        <taxon>Soboliphymatidae</taxon>
        <taxon>Soboliphyme</taxon>
    </lineage>
</organism>
<reference evidence="1 2" key="2">
    <citation type="submission" date="2018-11" db="EMBL/GenBank/DDBJ databases">
        <authorList>
            <consortium name="Pathogen Informatics"/>
        </authorList>
    </citation>
    <scope>NUCLEOTIDE SEQUENCE [LARGE SCALE GENOMIC DNA]</scope>
</reference>
<evidence type="ECO:0000313" key="1">
    <source>
        <dbReference type="EMBL" id="VDO95780.1"/>
    </source>
</evidence>
<dbReference type="WBParaSite" id="SBAD_0000197301-mRNA-1">
    <property type="protein sequence ID" value="SBAD_0000197301-mRNA-1"/>
    <property type="gene ID" value="SBAD_0000197301"/>
</dbReference>
<evidence type="ECO:0000313" key="3">
    <source>
        <dbReference type="WBParaSite" id="SBAD_0000197301-mRNA-1"/>
    </source>
</evidence>
<gene>
    <name evidence="1" type="ORF">SBAD_LOCUS1883</name>
</gene>
<evidence type="ECO:0000313" key="2">
    <source>
        <dbReference type="Proteomes" id="UP000270296"/>
    </source>
</evidence>
<dbReference type="AlphaFoldDB" id="A0A183IE39"/>
<protein>
    <submittedName>
        <fullName evidence="3">DUF3598 domain-containing protein</fullName>
    </submittedName>
</protein>
<dbReference type="Proteomes" id="UP000270296">
    <property type="component" value="Unassembled WGS sequence"/>
</dbReference>
<sequence>MWHEVAFELRGAVKDPIVRTAFAGFKPGQAITEVVLPFRGEVHGALMALNLMTSVTFDVTPKVGKCRTQIALNSPSTGRCTVIPELQNFVRASKEDENETEVKNGCGGYAIRQIVEYRLTKSSWYRVFSDDLVEKELENDHPKRIALVSRAEPMLTNGTGQNLRFDSGNVRELHKGGFCKVNMTLQTFTDTEN</sequence>
<name>A0A183IE39_9BILA</name>
<dbReference type="EMBL" id="UZAM01006988">
    <property type="protein sequence ID" value="VDO95780.1"/>
    <property type="molecule type" value="Genomic_DNA"/>
</dbReference>
<keyword evidence="2" id="KW-1185">Reference proteome</keyword>
<proteinExistence type="predicted"/>
<accession>A0A183IE39</accession>